<organism evidence="3 4">
    <name type="scientific">Candidatus Dormiibacter inghamiae</name>
    <dbReference type="NCBI Taxonomy" id="3127013"/>
    <lineage>
        <taxon>Bacteria</taxon>
        <taxon>Bacillati</taxon>
        <taxon>Candidatus Dormiibacterota</taxon>
        <taxon>Candidatus Dormibacteria</taxon>
        <taxon>Candidatus Dormibacterales</taxon>
        <taxon>Candidatus Dormibacteraceae</taxon>
        <taxon>Candidatus Dormiibacter</taxon>
    </lineage>
</organism>
<reference evidence="3 4" key="1">
    <citation type="submission" date="2020-10" db="EMBL/GenBank/DDBJ databases">
        <title>Ca. Dormibacterota MAGs.</title>
        <authorList>
            <person name="Montgomery K."/>
        </authorList>
    </citation>
    <scope>NUCLEOTIDE SEQUENCE [LARGE SCALE GENOMIC DNA]</scope>
    <source>
        <strain evidence="3">SC8811_S16_3</strain>
    </source>
</reference>
<proteinExistence type="predicted"/>
<evidence type="ECO:0000313" key="4">
    <source>
        <dbReference type="Proteomes" id="UP000620075"/>
    </source>
</evidence>
<name>A0A934KCI4_9BACT</name>
<dbReference type="SUPFAM" id="SSF75304">
    <property type="entry name" value="Amidase signature (AS) enzymes"/>
    <property type="match status" value="1"/>
</dbReference>
<evidence type="ECO:0000313" key="3">
    <source>
        <dbReference type="EMBL" id="MBJ7604692.1"/>
    </source>
</evidence>
<evidence type="ECO:0000259" key="2">
    <source>
        <dbReference type="Pfam" id="PF01425"/>
    </source>
</evidence>
<gene>
    <name evidence="3" type="ORF">JF888_16175</name>
</gene>
<protein>
    <submittedName>
        <fullName evidence="3">Amidase</fullName>
        <ecNumber evidence="3">3.5.1.4</ecNumber>
    </submittedName>
</protein>
<dbReference type="InterPro" id="IPR036928">
    <property type="entry name" value="AS_sf"/>
</dbReference>
<dbReference type="GO" id="GO:0004040">
    <property type="term" value="F:amidase activity"/>
    <property type="evidence" value="ECO:0007669"/>
    <property type="project" value="UniProtKB-EC"/>
</dbReference>
<dbReference type="NCBIfam" id="NF006006">
    <property type="entry name" value="PRK08137.1"/>
    <property type="match status" value="1"/>
</dbReference>
<feature type="domain" description="Amidase" evidence="2">
    <location>
        <begin position="24"/>
        <end position="473"/>
    </location>
</feature>
<dbReference type="PANTHER" id="PTHR42678">
    <property type="entry name" value="AMIDASE"/>
    <property type="match status" value="1"/>
</dbReference>
<evidence type="ECO:0000256" key="1">
    <source>
        <dbReference type="SAM" id="MobiDB-lite"/>
    </source>
</evidence>
<dbReference type="Proteomes" id="UP000620075">
    <property type="component" value="Unassembled WGS sequence"/>
</dbReference>
<dbReference type="InterPro" id="IPR023631">
    <property type="entry name" value="Amidase_dom"/>
</dbReference>
<dbReference type="AlphaFoldDB" id="A0A934KCI4"/>
<sequence>MQVEHYELSELQAALQQRQLSSLELVHAYAERIAASDGRLAAVLELNPEMESIAAELDRELEAGRSRGPLHGLPILLKDNLDTGDRMLTTAGSLALIGAPAARDSTVAAKLRAAGAVLLGKANMSEWANLRSPHSSSGWSARGGQCRNPFDPARSPGGSSSGSGVAVAAGFCAAAIGTETDGSIVSPAGASGVVGLKPTVGLVSRAGVIPISVSQDSPGPLTRSVRDAALLLQVLAEPDERDSATASAGRSSRDYARSLDSGGLRGARIGVAREVYTGYSAAADRLFEAALEALRQGGAEVIDPADIPTARAMTDDSSEMTVLLHELKAGLNTYLATRTRVPVRSLADVIGFNLEHSTEELAYFGQERLEQAEACPPLSDPSYQQALSTSRRLSRQEGLDAVLDEHRLDALVAPTAGPAWLIDLINGDSKLGSSSSPAGRAGYPLLSVPMGVHAGLPVNITFMGRAFSEPVLLRLAYAFEQATNCRPRPPL</sequence>
<dbReference type="PANTHER" id="PTHR42678:SF34">
    <property type="entry name" value="OS04G0183300 PROTEIN"/>
    <property type="match status" value="1"/>
</dbReference>
<comment type="caution">
    <text evidence="3">The sequence shown here is derived from an EMBL/GenBank/DDBJ whole genome shotgun (WGS) entry which is preliminary data.</text>
</comment>
<accession>A0A934KCI4</accession>
<dbReference type="EC" id="3.5.1.4" evidence="3"/>
<dbReference type="Gene3D" id="3.90.1300.10">
    <property type="entry name" value="Amidase signature (AS) domain"/>
    <property type="match status" value="1"/>
</dbReference>
<feature type="region of interest" description="Disordered" evidence="1">
    <location>
        <begin position="241"/>
        <end position="261"/>
    </location>
</feature>
<dbReference type="EMBL" id="JAEKNQ010000064">
    <property type="protein sequence ID" value="MBJ7604692.1"/>
    <property type="molecule type" value="Genomic_DNA"/>
</dbReference>
<keyword evidence="3" id="KW-0378">Hydrolase</keyword>
<dbReference type="RefSeq" id="WP_338182722.1">
    <property type="nucleotide sequence ID" value="NZ_JAEKNQ010000064.1"/>
</dbReference>
<dbReference type="Pfam" id="PF01425">
    <property type="entry name" value="Amidase"/>
    <property type="match status" value="1"/>
</dbReference>